<reference evidence="3" key="2">
    <citation type="submission" date="2015-03" db="EMBL/GenBank/DDBJ databases">
        <title>Genome sequence of Paenibacillus beijingensis strain DSM 24997T.</title>
        <authorList>
            <person name="Kwak Y."/>
            <person name="Shin J.-H."/>
        </authorList>
    </citation>
    <scope>NUCLEOTIDE SEQUENCE [LARGE SCALE GENOMIC DNA]</scope>
    <source>
        <strain evidence="3">DSM 24997</strain>
    </source>
</reference>
<feature type="region of interest" description="Disordered" evidence="1">
    <location>
        <begin position="1"/>
        <end position="61"/>
    </location>
</feature>
<dbReference type="Proteomes" id="UP000032633">
    <property type="component" value="Chromosome"/>
</dbReference>
<proteinExistence type="predicted"/>
<reference evidence="2 3" key="1">
    <citation type="journal article" date="2015" name="J. Biotechnol.">
        <title>Complete genome sequence of Paenibacillus beijingensis 7188(T) (=DSM 24997(T)), a novel rhizobacterium from jujube garden soil.</title>
        <authorList>
            <person name="Kwak Y."/>
            <person name="Shin J.H."/>
        </authorList>
    </citation>
    <scope>NUCLEOTIDE SEQUENCE [LARGE SCALE GENOMIC DNA]</scope>
    <source>
        <strain evidence="2 3">DSM 24997</strain>
    </source>
</reference>
<organism evidence="2 3">
    <name type="scientific">Paenibacillus beijingensis</name>
    <dbReference type="NCBI Taxonomy" id="1126833"/>
    <lineage>
        <taxon>Bacteria</taxon>
        <taxon>Bacillati</taxon>
        <taxon>Bacillota</taxon>
        <taxon>Bacilli</taxon>
        <taxon>Bacillales</taxon>
        <taxon>Paenibacillaceae</taxon>
        <taxon>Paenibacillus</taxon>
    </lineage>
</organism>
<dbReference type="PATRIC" id="fig|1126833.4.peg.2028"/>
<keyword evidence="3" id="KW-1185">Reference proteome</keyword>
<dbReference type="AlphaFoldDB" id="A0A0D5NHI7"/>
<evidence type="ECO:0000313" key="3">
    <source>
        <dbReference type="Proteomes" id="UP000032633"/>
    </source>
</evidence>
<gene>
    <name evidence="2" type="ORF">VN24_09165</name>
</gene>
<protein>
    <submittedName>
        <fullName evidence="2">Uncharacterized protein</fullName>
    </submittedName>
</protein>
<feature type="compositionally biased region" description="Polar residues" evidence="1">
    <location>
        <begin position="1"/>
        <end position="13"/>
    </location>
</feature>
<dbReference type="KEGG" id="pbj:VN24_09165"/>
<evidence type="ECO:0000313" key="2">
    <source>
        <dbReference type="EMBL" id="AJY74721.1"/>
    </source>
</evidence>
<name>A0A0D5NHI7_9BACL</name>
<accession>A0A0D5NHI7</accession>
<dbReference type="EMBL" id="CP011058">
    <property type="protein sequence ID" value="AJY74721.1"/>
    <property type="molecule type" value="Genomic_DNA"/>
</dbReference>
<feature type="compositionally biased region" description="Polar residues" evidence="1">
    <location>
        <begin position="23"/>
        <end position="32"/>
    </location>
</feature>
<sequence length="80" mass="8608">MIDSTNRSASVSPRPSGAPDCTGFQTPVQSFGAQRGGESRRHNRLADAGVGAGYKNASVPIRSGKPMRKLFRKENRSCRS</sequence>
<evidence type="ECO:0000256" key="1">
    <source>
        <dbReference type="SAM" id="MobiDB-lite"/>
    </source>
</evidence>
<dbReference type="HOGENOM" id="CLU_2586369_0_0_9"/>